<comment type="caution">
    <text evidence="6">The sequence shown here is derived from an EMBL/GenBank/DDBJ whole genome shotgun (WGS) entry which is preliminary data.</text>
</comment>
<dbReference type="PANTHER" id="PTHR31544:SF4">
    <property type="entry name" value="GAMMA-GLUTAMYLCYCLOTRANSFERASE-RELATED"/>
    <property type="match status" value="1"/>
</dbReference>
<dbReference type="OrthoDB" id="3262926at2759"/>
<dbReference type="GO" id="GO:0016740">
    <property type="term" value="F:transferase activity"/>
    <property type="evidence" value="ECO:0007669"/>
    <property type="project" value="UniProtKB-KW"/>
</dbReference>
<feature type="domain" description="Gamma-glutamylcyclotransferase AIG2-like" evidence="5">
    <location>
        <begin position="69"/>
        <end position="172"/>
    </location>
</feature>
<dbReference type="InterPro" id="IPR036568">
    <property type="entry name" value="GGCT-like_sf"/>
</dbReference>
<accession>A0A0A2VCF2</accession>
<dbReference type="InterPro" id="IPR045038">
    <property type="entry name" value="AIG2-like"/>
</dbReference>
<name>A0A0A2VCF2_BEABA</name>
<gene>
    <name evidence="6" type="ORF">BBAD15_g11007</name>
</gene>
<evidence type="ECO:0000259" key="5">
    <source>
        <dbReference type="Pfam" id="PF06094"/>
    </source>
</evidence>
<dbReference type="SUPFAM" id="SSF110857">
    <property type="entry name" value="Gamma-glutamyl cyclotransferase-like"/>
    <property type="match status" value="1"/>
</dbReference>
<dbReference type="EMBL" id="ANFO01001170">
    <property type="protein sequence ID" value="KGQ03750.1"/>
    <property type="molecule type" value="Genomic_DNA"/>
</dbReference>
<feature type="compositionally biased region" description="Pro residues" evidence="4">
    <location>
        <begin position="14"/>
        <end position="24"/>
    </location>
</feature>
<evidence type="ECO:0000313" key="6">
    <source>
        <dbReference type="EMBL" id="KGQ03750.1"/>
    </source>
</evidence>
<feature type="region of interest" description="Disordered" evidence="4">
    <location>
        <begin position="1"/>
        <end position="27"/>
    </location>
</feature>
<dbReference type="Gene3D" id="3.10.490.10">
    <property type="entry name" value="Gamma-glutamyl cyclotransferase-like"/>
    <property type="match status" value="1"/>
</dbReference>
<keyword evidence="2" id="KW-0808">Transferase</keyword>
<proteinExistence type="inferred from homology"/>
<dbReference type="PANTHER" id="PTHR31544">
    <property type="entry name" value="AIG2-LIKE PROTEIN D"/>
    <property type="match status" value="1"/>
</dbReference>
<dbReference type="HOGENOM" id="CLU_092543_2_1_1"/>
<evidence type="ECO:0000313" key="7">
    <source>
        <dbReference type="Proteomes" id="UP000030106"/>
    </source>
</evidence>
<evidence type="ECO:0000256" key="3">
    <source>
        <dbReference type="ARBA" id="ARBA00030602"/>
    </source>
</evidence>
<sequence length="193" mass="21690">MCNSASQDQTQAPTPTPPPPPPLPSLAQNADAKTFKLVLKTRNAPPGWSYMSPNPPRRIDYSKLQTGPYFFYGTLMDPRMLMEILQLDHEPILRPAQIVGYACKLWGQYPAIVDGELNAIVNGAAYHVESVEHARRLADYETCNYQAKACRIFHTDGNQPEEQHGRVFMFAGNLNDLEAGEFDLSVWLKRVGR</sequence>
<dbReference type="InterPro" id="IPR013024">
    <property type="entry name" value="GGCT-like"/>
</dbReference>
<feature type="compositionally biased region" description="Polar residues" evidence="4">
    <location>
        <begin position="1"/>
        <end position="12"/>
    </location>
</feature>
<protein>
    <recommendedName>
        <fullName evidence="3">Putative gamma-glutamylcyclotransferase</fullName>
    </recommendedName>
</protein>
<comment type="similarity">
    <text evidence="1">Belongs to the gamma-glutamylcyclotransferase family.</text>
</comment>
<dbReference type="Pfam" id="PF06094">
    <property type="entry name" value="GGACT"/>
    <property type="match status" value="1"/>
</dbReference>
<dbReference type="eggNOG" id="ENOG502S2U6">
    <property type="taxonomic scope" value="Eukaryota"/>
</dbReference>
<dbReference type="InterPro" id="IPR009288">
    <property type="entry name" value="AIG2-like_dom"/>
</dbReference>
<dbReference type="CDD" id="cd06661">
    <property type="entry name" value="GGCT_like"/>
    <property type="match status" value="1"/>
</dbReference>
<reference evidence="6 7" key="1">
    <citation type="submission" date="2012-10" db="EMBL/GenBank/DDBJ databases">
        <title>Genome sequencing and analysis of entomopathogenic fungi Beauveria bassiana D1-5.</title>
        <authorList>
            <person name="Li Q."/>
            <person name="Wang L."/>
            <person name="Zhang Z."/>
            <person name="Wang Q."/>
            <person name="Ren J."/>
            <person name="Wang M."/>
            <person name="Xu W."/>
            <person name="Wang J."/>
            <person name="Lu Y."/>
            <person name="Du Q."/>
            <person name="Sun Z."/>
        </authorList>
    </citation>
    <scope>NUCLEOTIDE SEQUENCE [LARGE SCALE GENOMIC DNA]</scope>
    <source>
        <strain evidence="6 7">D1-5</strain>
    </source>
</reference>
<dbReference type="AlphaFoldDB" id="A0A0A2VCF2"/>
<evidence type="ECO:0000256" key="4">
    <source>
        <dbReference type="SAM" id="MobiDB-lite"/>
    </source>
</evidence>
<evidence type="ECO:0000256" key="1">
    <source>
        <dbReference type="ARBA" id="ARBA00008861"/>
    </source>
</evidence>
<evidence type="ECO:0000256" key="2">
    <source>
        <dbReference type="ARBA" id="ARBA00022679"/>
    </source>
</evidence>
<organism evidence="6 7">
    <name type="scientific">Beauveria bassiana D1-5</name>
    <dbReference type="NCBI Taxonomy" id="1245745"/>
    <lineage>
        <taxon>Eukaryota</taxon>
        <taxon>Fungi</taxon>
        <taxon>Dikarya</taxon>
        <taxon>Ascomycota</taxon>
        <taxon>Pezizomycotina</taxon>
        <taxon>Sordariomycetes</taxon>
        <taxon>Hypocreomycetidae</taxon>
        <taxon>Hypocreales</taxon>
        <taxon>Cordycipitaceae</taxon>
        <taxon>Beauveria</taxon>
    </lineage>
</organism>
<dbReference type="Proteomes" id="UP000030106">
    <property type="component" value="Unassembled WGS sequence"/>
</dbReference>